<evidence type="ECO:0000313" key="5">
    <source>
        <dbReference type="EMBL" id="EFZ16993.1"/>
    </source>
</evidence>
<feature type="domain" description="NADH:quinone oxidoreductase/Mrp antiporter transmembrane" evidence="4">
    <location>
        <begin position="25"/>
        <end position="58"/>
    </location>
</feature>
<organism>
    <name type="scientific">Solenopsis invicta</name>
    <name type="common">Red imported fire ant</name>
    <name type="synonym">Solenopsis wagneri</name>
    <dbReference type="NCBI Taxonomy" id="13686"/>
    <lineage>
        <taxon>Eukaryota</taxon>
        <taxon>Metazoa</taxon>
        <taxon>Ecdysozoa</taxon>
        <taxon>Arthropoda</taxon>
        <taxon>Hexapoda</taxon>
        <taxon>Insecta</taxon>
        <taxon>Pterygota</taxon>
        <taxon>Neoptera</taxon>
        <taxon>Endopterygota</taxon>
        <taxon>Hymenoptera</taxon>
        <taxon>Apocrita</taxon>
        <taxon>Aculeata</taxon>
        <taxon>Formicoidea</taxon>
        <taxon>Formicidae</taxon>
        <taxon>Myrmicinae</taxon>
        <taxon>Solenopsis</taxon>
    </lineage>
</organism>
<comment type="catalytic activity">
    <reaction evidence="3">
        <text>a ubiquinone + NADH + 5 H(+)(in) = a ubiquinol + NAD(+) + 4 H(+)(out)</text>
        <dbReference type="Rhea" id="RHEA:29091"/>
        <dbReference type="Rhea" id="RHEA-COMP:9565"/>
        <dbReference type="Rhea" id="RHEA-COMP:9566"/>
        <dbReference type="ChEBI" id="CHEBI:15378"/>
        <dbReference type="ChEBI" id="CHEBI:16389"/>
        <dbReference type="ChEBI" id="CHEBI:17976"/>
        <dbReference type="ChEBI" id="CHEBI:57540"/>
        <dbReference type="ChEBI" id="CHEBI:57945"/>
        <dbReference type="EC" id="7.1.1.2"/>
    </reaction>
</comment>
<dbReference type="AlphaFoldDB" id="E9IR10"/>
<dbReference type="GO" id="GO:0008137">
    <property type="term" value="F:NADH dehydrogenase (ubiquinone) activity"/>
    <property type="evidence" value="ECO:0007669"/>
    <property type="project" value="UniProtKB-EC"/>
</dbReference>
<comment type="function">
    <text evidence="1">Core subunit of the mitochondrial membrane respiratory chain NADH dehydrogenase (Complex I) that is believed to belong to the minimal assembly required for catalysis. Complex I functions in the transfer of electrons from NADH to the respiratory chain. The immediate electron acceptor for the enzyme is believed to be ubiquinone.</text>
</comment>
<gene>
    <name evidence="5" type="ORF">SINV_00791</name>
</gene>
<feature type="non-terminal residue" evidence="5">
    <location>
        <position position="119"/>
    </location>
</feature>
<name>E9IR10_SOLIN</name>
<dbReference type="EMBL" id="GL765021">
    <property type="protein sequence ID" value="EFZ16993.1"/>
    <property type="molecule type" value="Genomic_DNA"/>
</dbReference>
<dbReference type="EC" id="7.1.1.2" evidence="2"/>
<evidence type="ECO:0000256" key="2">
    <source>
        <dbReference type="ARBA" id="ARBA00012944"/>
    </source>
</evidence>
<evidence type="ECO:0000259" key="4">
    <source>
        <dbReference type="Pfam" id="PF00361"/>
    </source>
</evidence>
<dbReference type="HOGENOM" id="CLU_2064367_0_0_1"/>
<protein>
    <recommendedName>
        <fullName evidence="2">NADH:ubiquinone reductase (H(+)-translocating)</fullName>
        <ecNumber evidence="2">7.1.1.2</ecNumber>
    </recommendedName>
</protein>
<reference evidence="5" key="1">
    <citation type="journal article" date="2011" name="Proc. Natl. Acad. Sci. U.S.A.">
        <title>The genome of the fire ant Solenopsis invicta.</title>
        <authorList>
            <person name="Wurm Y."/>
            <person name="Wang J."/>
            <person name="Riba-Grognuz O."/>
            <person name="Corona M."/>
            <person name="Nygaard S."/>
            <person name="Hunt B.G."/>
            <person name="Ingram K.K."/>
            <person name="Falquet L."/>
            <person name="Nipitwattanaphon M."/>
            <person name="Gotzek D."/>
            <person name="Dijkstra M.B."/>
            <person name="Oettler J."/>
            <person name="Comtesse F."/>
            <person name="Shih C.J."/>
            <person name="Wu W.J."/>
            <person name="Yang C.C."/>
            <person name="Thomas J."/>
            <person name="Beaudoing E."/>
            <person name="Pradervand S."/>
            <person name="Flegel V."/>
            <person name="Cook E.D."/>
            <person name="Fabbretti R."/>
            <person name="Stockinger H."/>
            <person name="Long L."/>
            <person name="Farmerie W.G."/>
            <person name="Oakey J."/>
            <person name="Boomsma J.J."/>
            <person name="Pamilo P."/>
            <person name="Yi S.V."/>
            <person name="Heinze J."/>
            <person name="Goodisman M.A."/>
            <person name="Farinelli L."/>
            <person name="Harshman K."/>
            <person name="Hulo N."/>
            <person name="Cerutti L."/>
            <person name="Xenarios I."/>
            <person name="Shoemaker D."/>
            <person name="Keller L."/>
        </authorList>
    </citation>
    <scope>NUCLEOTIDE SEQUENCE [LARGE SCALE GENOMIC DNA]</scope>
</reference>
<evidence type="ECO:0000256" key="3">
    <source>
        <dbReference type="ARBA" id="ARBA00049551"/>
    </source>
</evidence>
<evidence type="ECO:0000256" key="1">
    <source>
        <dbReference type="ARBA" id="ARBA00003257"/>
    </source>
</evidence>
<sequence>MIMTPECQEIAHFIDFRPVSRPNLIWLSKAYIEAPVYGSIILGGVLLKIGRYGLIRLLESELLFVTLLFHPCYRGYYNSCLLNSECDYSTEPDQSGELIRNRILTPTATARKPPALQCL</sequence>
<accession>E9IR10</accession>
<proteinExistence type="predicted"/>
<dbReference type="Pfam" id="PF00361">
    <property type="entry name" value="Proton_antipo_M"/>
    <property type="match status" value="1"/>
</dbReference>
<dbReference type="InterPro" id="IPR001750">
    <property type="entry name" value="ND/Mrp_TM"/>
</dbReference>